<evidence type="ECO:0000256" key="6">
    <source>
        <dbReference type="ARBA" id="ARBA00022771"/>
    </source>
</evidence>
<evidence type="ECO:0000256" key="1">
    <source>
        <dbReference type="ARBA" id="ARBA00004123"/>
    </source>
</evidence>
<feature type="compositionally biased region" description="Pro residues" evidence="12">
    <location>
        <begin position="297"/>
        <end position="307"/>
    </location>
</feature>
<feature type="domain" description="C3H1-type" evidence="13">
    <location>
        <begin position="157"/>
        <end position="184"/>
    </location>
</feature>
<evidence type="ECO:0000313" key="15">
    <source>
        <dbReference type="Proteomes" id="UP000316621"/>
    </source>
</evidence>
<dbReference type="GO" id="GO:0008270">
    <property type="term" value="F:zinc ion binding"/>
    <property type="evidence" value="ECO:0007669"/>
    <property type="project" value="UniProtKB-KW"/>
</dbReference>
<keyword evidence="4 11" id="KW-0479">Metal-binding</keyword>
<proteinExistence type="inferred from homology"/>
<protein>
    <recommendedName>
        <fullName evidence="13">C3H1-type domain-containing protein</fullName>
    </recommendedName>
</protein>
<dbReference type="GO" id="GO:0000974">
    <property type="term" value="C:Prp19 complex"/>
    <property type="evidence" value="ECO:0007669"/>
    <property type="project" value="TreeGrafter"/>
</dbReference>
<dbReference type="OrthoDB" id="10259600at2759"/>
<reference evidence="14 15" key="1">
    <citation type="journal article" date="2018" name="Science">
        <title>The opium poppy genome and morphinan production.</title>
        <authorList>
            <person name="Guo L."/>
            <person name="Winzer T."/>
            <person name="Yang X."/>
            <person name="Li Y."/>
            <person name="Ning Z."/>
            <person name="He Z."/>
            <person name="Teodor R."/>
            <person name="Lu Y."/>
            <person name="Bowser T.A."/>
            <person name="Graham I.A."/>
            <person name="Ye K."/>
        </authorList>
    </citation>
    <scope>NUCLEOTIDE SEQUENCE [LARGE SCALE GENOMIC DNA]</scope>
    <source>
        <strain evidence="15">cv. HN1</strain>
        <tissue evidence="14">Leaves</tissue>
    </source>
</reference>
<keyword evidence="10" id="KW-0539">Nucleus</keyword>
<dbReference type="PANTHER" id="PTHR14089:SF6">
    <property type="entry name" value="PRE-MRNA-SPLICING FACTOR RBM22"/>
    <property type="match status" value="1"/>
</dbReference>
<organism evidence="14 15">
    <name type="scientific">Papaver somniferum</name>
    <name type="common">Opium poppy</name>
    <dbReference type="NCBI Taxonomy" id="3469"/>
    <lineage>
        <taxon>Eukaryota</taxon>
        <taxon>Viridiplantae</taxon>
        <taxon>Streptophyta</taxon>
        <taxon>Embryophyta</taxon>
        <taxon>Tracheophyta</taxon>
        <taxon>Spermatophyta</taxon>
        <taxon>Magnoliopsida</taxon>
        <taxon>Ranunculales</taxon>
        <taxon>Papaveraceae</taxon>
        <taxon>Papaveroideae</taxon>
        <taxon>Papaver</taxon>
    </lineage>
</organism>
<gene>
    <name evidence="14" type="ORF">C5167_023251</name>
</gene>
<accession>A0A4Y7JK56</accession>
<comment type="subcellular location">
    <subcellularLocation>
        <location evidence="1">Nucleus</location>
    </subcellularLocation>
</comment>
<dbReference type="PANTHER" id="PTHR14089">
    <property type="entry name" value="PRE-MRNA-SPLICING FACTOR RBM22"/>
    <property type="match status" value="1"/>
</dbReference>
<dbReference type="STRING" id="3469.A0A4Y7JK56"/>
<dbReference type="GO" id="GO:0036002">
    <property type="term" value="F:pre-mRNA binding"/>
    <property type="evidence" value="ECO:0007669"/>
    <property type="project" value="TreeGrafter"/>
</dbReference>
<dbReference type="Gene3D" id="4.10.1000.10">
    <property type="entry name" value="Zinc finger, CCCH-type"/>
    <property type="match status" value="1"/>
</dbReference>
<dbReference type="Pfam" id="PF16131">
    <property type="entry name" value="Torus"/>
    <property type="match status" value="1"/>
</dbReference>
<keyword evidence="3" id="KW-0507">mRNA processing</keyword>
<evidence type="ECO:0000259" key="13">
    <source>
        <dbReference type="PROSITE" id="PS50103"/>
    </source>
</evidence>
<evidence type="ECO:0000256" key="9">
    <source>
        <dbReference type="ARBA" id="ARBA00023187"/>
    </source>
</evidence>
<evidence type="ECO:0000256" key="7">
    <source>
        <dbReference type="ARBA" id="ARBA00022833"/>
    </source>
</evidence>
<dbReference type="GO" id="GO:0017070">
    <property type="term" value="F:U6 snRNA binding"/>
    <property type="evidence" value="ECO:0007669"/>
    <property type="project" value="TreeGrafter"/>
</dbReference>
<sequence length="329" mass="37775">MSHRFLLDPEADGWERSDFPIFCKSCLVDNPYVRMTRADYDDECKICNRPFTVFRWRPGQDARYKKTVICRTCTKIKHVCQVCLLDLDYGLPVQVRDTASSTYSGDYIPKSDVNREYYAEEYDRKARLGTDHESSYGKMQPCDTIRKLQRTAPYYQRNRAPPCRFYARGICKRGAECPYRHEIPVTGELSRQNIKDRYYGVNDPVAAKLLRKAGEMPSLASRQQAAAHTGSPPSYYNSLHPPPSRTSYPSMNPQRMGAQVPFLEGFNNRLSGSTDAQQRKHYSYQNSSPPSQGYYPPYHPPYVPSPSPDQQYHHQRTGLRLPPAMGAQS</sequence>
<evidence type="ECO:0000256" key="10">
    <source>
        <dbReference type="ARBA" id="ARBA00023242"/>
    </source>
</evidence>
<dbReference type="GO" id="GO:0071007">
    <property type="term" value="C:U2-type catalytic step 2 spliceosome"/>
    <property type="evidence" value="ECO:0007669"/>
    <property type="project" value="TreeGrafter"/>
</dbReference>
<evidence type="ECO:0000256" key="4">
    <source>
        <dbReference type="ARBA" id="ARBA00022723"/>
    </source>
</evidence>
<dbReference type="InterPro" id="IPR032297">
    <property type="entry name" value="Torus"/>
</dbReference>
<keyword evidence="6 11" id="KW-0863">Zinc-finger</keyword>
<dbReference type="GO" id="GO:0071006">
    <property type="term" value="C:U2-type catalytic step 1 spliceosome"/>
    <property type="evidence" value="ECO:0007669"/>
    <property type="project" value="TreeGrafter"/>
</dbReference>
<keyword evidence="5" id="KW-0747">Spliceosome</keyword>
<comment type="similarity">
    <text evidence="2">Belongs to the SLT11 family.</text>
</comment>
<dbReference type="InterPro" id="IPR000571">
    <property type="entry name" value="Znf_CCCH"/>
</dbReference>
<dbReference type="InterPro" id="IPR036855">
    <property type="entry name" value="Znf_CCCH_sf"/>
</dbReference>
<keyword evidence="7 11" id="KW-0862">Zinc</keyword>
<dbReference type="GO" id="GO:0006397">
    <property type="term" value="P:mRNA processing"/>
    <property type="evidence" value="ECO:0007669"/>
    <property type="project" value="UniProtKB-KW"/>
</dbReference>
<feature type="zinc finger region" description="C3H1-type" evidence="11">
    <location>
        <begin position="157"/>
        <end position="184"/>
    </location>
</feature>
<dbReference type="Proteomes" id="UP000316621">
    <property type="component" value="Chromosome 5"/>
</dbReference>
<dbReference type="EMBL" id="CM010719">
    <property type="protein sequence ID" value="RZC61484.1"/>
    <property type="molecule type" value="Genomic_DNA"/>
</dbReference>
<feature type="compositionally biased region" description="Low complexity" evidence="12">
    <location>
        <begin position="283"/>
        <end position="296"/>
    </location>
</feature>
<evidence type="ECO:0000256" key="8">
    <source>
        <dbReference type="ARBA" id="ARBA00022884"/>
    </source>
</evidence>
<dbReference type="InterPro" id="IPR039171">
    <property type="entry name" value="Cwc2/Slt11"/>
</dbReference>
<dbReference type="SMART" id="SM00356">
    <property type="entry name" value="ZnF_C3H1"/>
    <property type="match status" value="1"/>
</dbReference>
<dbReference type="Gramene" id="RZC61484">
    <property type="protein sequence ID" value="RZC61484"/>
    <property type="gene ID" value="C5167_023251"/>
</dbReference>
<evidence type="ECO:0000256" key="5">
    <source>
        <dbReference type="ARBA" id="ARBA00022728"/>
    </source>
</evidence>
<evidence type="ECO:0000256" key="3">
    <source>
        <dbReference type="ARBA" id="ARBA00022664"/>
    </source>
</evidence>
<dbReference type="SUPFAM" id="SSF90229">
    <property type="entry name" value="CCCH zinc finger"/>
    <property type="match status" value="1"/>
</dbReference>
<keyword evidence="8" id="KW-0694">RNA-binding</keyword>
<keyword evidence="9" id="KW-0508">mRNA splicing</keyword>
<evidence type="ECO:0000256" key="2">
    <source>
        <dbReference type="ARBA" id="ARBA00007781"/>
    </source>
</evidence>
<feature type="region of interest" description="Disordered" evidence="12">
    <location>
        <begin position="216"/>
        <end position="329"/>
    </location>
</feature>
<dbReference type="FunFam" id="4.10.1000.10:FF:000006">
    <property type="entry name" value="Putative pre-mrna-splicing factor rbm22"/>
    <property type="match status" value="1"/>
</dbReference>
<feature type="compositionally biased region" description="Polar residues" evidence="12">
    <location>
        <begin position="220"/>
        <end position="237"/>
    </location>
</feature>
<evidence type="ECO:0000256" key="11">
    <source>
        <dbReference type="PROSITE-ProRule" id="PRU00723"/>
    </source>
</evidence>
<dbReference type="InterPro" id="IPR048995">
    <property type="entry name" value="STL11/RBM22-like_N"/>
</dbReference>
<evidence type="ECO:0000313" key="14">
    <source>
        <dbReference type="EMBL" id="RZC61484.1"/>
    </source>
</evidence>
<evidence type="ECO:0000256" key="12">
    <source>
        <dbReference type="SAM" id="MobiDB-lite"/>
    </source>
</evidence>
<dbReference type="GO" id="GO:0008380">
    <property type="term" value="P:RNA splicing"/>
    <property type="evidence" value="ECO:0007669"/>
    <property type="project" value="UniProtKB-KW"/>
</dbReference>
<keyword evidence="15" id="KW-1185">Reference proteome</keyword>
<dbReference type="Pfam" id="PF21369">
    <property type="entry name" value="STL11_N"/>
    <property type="match status" value="1"/>
</dbReference>
<name>A0A4Y7JK56_PAPSO</name>
<dbReference type="PROSITE" id="PS50103">
    <property type="entry name" value="ZF_C3H1"/>
    <property type="match status" value="1"/>
</dbReference>
<dbReference type="AlphaFoldDB" id="A0A4Y7JK56"/>